<comment type="caution">
    <text evidence="2">The sequence shown here is derived from an EMBL/GenBank/DDBJ whole genome shotgun (WGS) entry which is preliminary data.</text>
</comment>
<feature type="compositionally biased region" description="Basic and acidic residues" evidence="1">
    <location>
        <begin position="39"/>
        <end position="63"/>
    </location>
</feature>
<evidence type="ECO:0000313" key="2">
    <source>
        <dbReference type="EMBL" id="PSK40464.1"/>
    </source>
</evidence>
<feature type="compositionally biased region" description="Basic and acidic residues" evidence="1">
    <location>
        <begin position="179"/>
        <end position="227"/>
    </location>
</feature>
<dbReference type="GeneID" id="36563498"/>
<dbReference type="Proteomes" id="UP000241107">
    <property type="component" value="Unassembled WGS sequence"/>
</dbReference>
<dbReference type="RefSeq" id="XP_024715163.1">
    <property type="nucleotide sequence ID" value="XM_024855564.1"/>
</dbReference>
<feature type="compositionally biased region" description="Basic and acidic residues" evidence="1">
    <location>
        <begin position="367"/>
        <end position="376"/>
    </location>
</feature>
<name>A0A2P7YWZ7_9ASCO</name>
<keyword evidence="3" id="KW-1185">Reference proteome</keyword>
<feature type="compositionally biased region" description="Basic and acidic residues" evidence="1">
    <location>
        <begin position="234"/>
        <end position="296"/>
    </location>
</feature>
<organism evidence="2 3">
    <name type="scientific">Candidozyma pseudohaemuli</name>
    <dbReference type="NCBI Taxonomy" id="418784"/>
    <lineage>
        <taxon>Eukaryota</taxon>
        <taxon>Fungi</taxon>
        <taxon>Dikarya</taxon>
        <taxon>Ascomycota</taxon>
        <taxon>Saccharomycotina</taxon>
        <taxon>Pichiomycetes</taxon>
        <taxon>Metschnikowiaceae</taxon>
        <taxon>Candidozyma</taxon>
    </lineage>
</organism>
<evidence type="ECO:0000256" key="1">
    <source>
        <dbReference type="SAM" id="MobiDB-lite"/>
    </source>
</evidence>
<feature type="region of interest" description="Disordered" evidence="1">
    <location>
        <begin position="356"/>
        <end position="376"/>
    </location>
</feature>
<dbReference type="AlphaFoldDB" id="A0A2P7YWZ7"/>
<evidence type="ECO:0000313" key="3">
    <source>
        <dbReference type="Proteomes" id="UP000241107"/>
    </source>
</evidence>
<reference evidence="2 3" key="1">
    <citation type="submission" date="2018-03" db="EMBL/GenBank/DDBJ databases">
        <title>Candida pseudohaemulonii genome assembly and annotation.</title>
        <authorList>
            <person name="Munoz J.F."/>
            <person name="Gade L.G."/>
            <person name="Chow N.A."/>
            <person name="Litvintseva A.P."/>
            <person name="Loparev V.N."/>
            <person name="Cuomo C.A."/>
        </authorList>
    </citation>
    <scope>NUCLEOTIDE SEQUENCE [LARGE SCALE GENOMIC DNA]</scope>
    <source>
        <strain evidence="2 3">B12108</strain>
    </source>
</reference>
<feature type="region of interest" description="Disordered" evidence="1">
    <location>
        <begin position="313"/>
        <end position="344"/>
    </location>
</feature>
<sequence length="376" mass="43320">MSKKLLAGLVVVGGGVWYYDQNIHPIFSNDDKLKHQVTQAKKDATPSEDTNRELRKLDNKARDFGSQLKQTASKSTEDVRNKADSTLDSVKDLDLYKKWSKKLDLYGDDVKLAAEDIERKPLGHRVAAKYIEWVNSVGQTDDEKLKELASSNPRRQHQIRDELNRSNQTWGEWWSGKKDKLDDKAEQAKKDAEQKKDLWFNWGQEKKDEARDKAEQAKKDAENKKDSWLNWGQDKTDEARNKAEQAKKDAENKKDSWLNWGLDKKDEVKKDAKDAKKDLNLTWDKQSKEWSESLEAGKQRALDEYYRAKKQVEDLTKKASEKTSSALGNDNKRPEVNPDDRYLTKAKDDLQNAFNNLSKYGGDLVDQADRAIRGGK</sequence>
<dbReference type="VEuPathDB" id="FungiDB:C7M61_000104"/>
<protein>
    <submittedName>
        <fullName evidence="2">Uncharacterized protein</fullName>
    </submittedName>
</protein>
<dbReference type="STRING" id="418784.A0A2P7YWZ7"/>
<accession>A0A2P7YWZ7</accession>
<feature type="region of interest" description="Disordered" evidence="1">
    <location>
        <begin position="39"/>
        <end position="77"/>
    </location>
</feature>
<feature type="compositionally biased region" description="Basic and acidic residues" evidence="1">
    <location>
        <begin position="330"/>
        <end position="344"/>
    </location>
</feature>
<feature type="region of interest" description="Disordered" evidence="1">
    <location>
        <begin position="179"/>
        <end position="296"/>
    </location>
</feature>
<dbReference type="OrthoDB" id="4085621at2759"/>
<gene>
    <name evidence="2" type="ORF">C7M61_000104</name>
</gene>
<dbReference type="EMBL" id="PYFQ01000001">
    <property type="protein sequence ID" value="PSK40464.1"/>
    <property type="molecule type" value="Genomic_DNA"/>
</dbReference>
<proteinExistence type="predicted"/>